<name>A0A0F7SFA8_PHARH</name>
<protein>
    <submittedName>
        <fullName evidence="1">Uncharacterized protein</fullName>
    </submittedName>
</protein>
<reference evidence="1" key="1">
    <citation type="submission" date="2014-08" db="EMBL/GenBank/DDBJ databases">
        <authorList>
            <person name="Sharma Rahul"/>
            <person name="Thines Marco"/>
        </authorList>
    </citation>
    <scope>NUCLEOTIDE SEQUENCE</scope>
</reference>
<dbReference type="AlphaFoldDB" id="A0A0F7SFA8"/>
<dbReference type="EMBL" id="LN483167">
    <property type="protein sequence ID" value="CDZ96905.1"/>
    <property type="molecule type" value="Genomic_DNA"/>
</dbReference>
<evidence type="ECO:0000313" key="1">
    <source>
        <dbReference type="EMBL" id="CDZ96905.1"/>
    </source>
</evidence>
<proteinExistence type="predicted"/>
<accession>A0A0F7SFA8</accession>
<sequence>MLDVCPPSFSPRRLHSPVTLPRRGDSHLSFSLNIYHQQTIYQASSIPSSSPSSVVDPVQLVQCWVCSQIDSLCLYRSDLLICRTKSLIVPNWRPPTFFYSPILFLILPFSFFPTQTKRP</sequence>
<organism evidence="1">
    <name type="scientific">Phaffia rhodozyma</name>
    <name type="common">Yeast</name>
    <name type="synonym">Xanthophyllomyces dendrorhous</name>
    <dbReference type="NCBI Taxonomy" id="264483"/>
    <lineage>
        <taxon>Eukaryota</taxon>
        <taxon>Fungi</taxon>
        <taxon>Dikarya</taxon>
        <taxon>Basidiomycota</taxon>
        <taxon>Agaricomycotina</taxon>
        <taxon>Tremellomycetes</taxon>
        <taxon>Cystofilobasidiales</taxon>
        <taxon>Mrakiaceae</taxon>
        <taxon>Phaffia</taxon>
    </lineage>
</organism>